<dbReference type="EMBL" id="LN885086">
    <property type="protein sequence ID" value="CUQ65326.1"/>
    <property type="molecule type" value="Genomic_DNA"/>
</dbReference>
<gene>
    <name evidence="2" type="ORF">NITINOP_0350</name>
</gene>
<dbReference type="STRING" id="1715989.NITINOP_0350"/>
<proteinExistence type="predicted"/>
<keyword evidence="3" id="KW-1185">Reference proteome</keyword>
<evidence type="ECO:0000313" key="2">
    <source>
        <dbReference type="EMBL" id="CUQ65326.1"/>
    </source>
</evidence>
<evidence type="ECO:0000256" key="1">
    <source>
        <dbReference type="SAM" id="MobiDB-lite"/>
    </source>
</evidence>
<name>A0A0S4KQ81_9BACT</name>
<dbReference type="AlphaFoldDB" id="A0A0S4KQ81"/>
<dbReference type="KEGG" id="nio:NITINOP_0350"/>
<accession>A0A0S4KQ81</accession>
<evidence type="ECO:0000313" key="3">
    <source>
        <dbReference type="Proteomes" id="UP000066284"/>
    </source>
</evidence>
<protein>
    <submittedName>
        <fullName evidence="2">Uncharacterized protein</fullName>
    </submittedName>
</protein>
<organism evidence="2 3">
    <name type="scientific">Candidatus Nitrospira inopinata</name>
    <dbReference type="NCBI Taxonomy" id="1715989"/>
    <lineage>
        <taxon>Bacteria</taxon>
        <taxon>Pseudomonadati</taxon>
        <taxon>Nitrospirota</taxon>
        <taxon>Nitrospiria</taxon>
        <taxon>Nitrospirales</taxon>
        <taxon>Nitrospiraceae</taxon>
        <taxon>Nitrospira</taxon>
    </lineage>
</organism>
<reference evidence="3" key="1">
    <citation type="submission" date="2015-09" db="EMBL/GenBank/DDBJ databases">
        <authorList>
            <person name="Daims H."/>
        </authorList>
    </citation>
    <scope>NUCLEOTIDE SEQUENCE [LARGE SCALE GENOMIC DNA]</scope>
</reference>
<dbReference type="Proteomes" id="UP000066284">
    <property type="component" value="Chromosome 1"/>
</dbReference>
<sequence>MFEAIDVKRVRSVVRRSRSPQDAAGNASSPALRSQPADQAAVLTILLERGDQRVAILPHSGYNAASYRRSIHDPMS</sequence>
<feature type="region of interest" description="Disordered" evidence="1">
    <location>
        <begin position="13"/>
        <end position="36"/>
    </location>
</feature>